<evidence type="ECO:0000259" key="1">
    <source>
        <dbReference type="Pfam" id="PF16998"/>
    </source>
</evidence>
<proteinExistence type="predicted"/>
<protein>
    <recommendedName>
        <fullName evidence="1">Surface antigen domain-containing protein</fullName>
    </recommendedName>
</protein>
<organism evidence="2 3">
    <name type="scientific">Ollibium composti</name>
    <dbReference type="NCBI Taxonomy" id="2675109"/>
    <lineage>
        <taxon>Bacteria</taxon>
        <taxon>Pseudomonadati</taxon>
        <taxon>Pseudomonadota</taxon>
        <taxon>Alphaproteobacteria</taxon>
        <taxon>Hyphomicrobiales</taxon>
        <taxon>Phyllobacteriaceae</taxon>
        <taxon>Ollibium</taxon>
    </lineage>
</organism>
<name>A0ABY2Q406_9HYPH</name>
<dbReference type="InterPro" id="IPR032635">
    <property type="entry name" value="Anti_2"/>
</dbReference>
<comment type="caution">
    <text evidence="2">The sequence shown here is derived from an EMBL/GenBank/DDBJ whole genome shotgun (WGS) entry which is preliminary data.</text>
</comment>
<gene>
    <name evidence="2" type="ORF">E6C48_16580</name>
</gene>
<evidence type="ECO:0000313" key="3">
    <source>
        <dbReference type="Proteomes" id="UP000306441"/>
    </source>
</evidence>
<feature type="domain" description="Surface antigen" evidence="1">
    <location>
        <begin position="18"/>
        <end position="129"/>
    </location>
</feature>
<dbReference type="Pfam" id="PF16998">
    <property type="entry name" value="17kDa_Anti_2"/>
    <property type="match status" value="1"/>
</dbReference>
<accession>A0ABY2Q406</accession>
<dbReference type="EMBL" id="SSNY01000010">
    <property type="protein sequence ID" value="THF55831.1"/>
    <property type="molecule type" value="Genomic_DNA"/>
</dbReference>
<sequence>MAVAAGVLALAGCGVGGFSLEKADVDRSLITNSVSADQASGSGGIEADQVTIRNAVSSADVEEVAGKEIAWANADTGARGTITRLTEARRDGRLCRSFTGSRESFDGVAMFEGEACLAGQGAWRLETFKAL</sequence>
<evidence type="ECO:0000313" key="2">
    <source>
        <dbReference type="EMBL" id="THF55831.1"/>
    </source>
</evidence>
<keyword evidence="3" id="KW-1185">Reference proteome</keyword>
<reference evidence="2 3" key="1">
    <citation type="submission" date="2019-04" db="EMBL/GenBank/DDBJ databases">
        <title>Mesorhizobium composti sp. nov., isolated from compost.</title>
        <authorList>
            <person name="Lin S.-Y."/>
            <person name="Hameed A."/>
            <person name="Hsieh Y.-T."/>
            <person name="Young C.-C."/>
        </authorList>
    </citation>
    <scope>NUCLEOTIDE SEQUENCE [LARGE SCALE GENOMIC DNA]</scope>
    <source>
        <strain evidence="2 3">CC-YTH430</strain>
    </source>
</reference>
<dbReference type="Proteomes" id="UP000306441">
    <property type="component" value="Unassembled WGS sequence"/>
</dbReference>